<dbReference type="SUPFAM" id="SSF144232">
    <property type="entry name" value="HIT/MYND zinc finger-like"/>
    <property type="match status" value="1"/>
</dbReference>
<dbReference type="PROSITE" id="PS01360">
    <property type="entry name" value="ZF_MYND_1"/>
    <property type="match status" value="1"/>
</dbReference>
<dbReference type="EMBL" id="CAKKNE010000002">
    <property type="protein sequence ID" value="CAH0367437.1"/>
    <property type="molecule type" value="Genomic_DNA"/>
</dbReference>
<reference evidence="7" key="1">
    <citation type="submission" date="2021-11" db="EMBL/GenBank/DDBJ databases">
        <authorList>
            <consortium name="Genoscope - CEA"/>
            <person name="William W."/>
        </authorList>
    </citation>
    <scope>NUCLEOTIDE SEQUENCE</scope>
</reference>
<dbReference type="PROSITE" id="PS50865">
    <property type="entry name" value="ZF_MYND_2"/>
    <property type="match status" value="1"/>
</dbReference>
<dbReference type="GO" id="GO:0008270">
    <property type="term" value="F:zinc ion binding"/>
    <property type="evidence" value="ECO:0007669"/>
    <property type="project" value="UniProtKB-KW"/>
</dbReference>
<dbReference type="Gene3D" id="6.10.140.2220">
    <property type="match status" value="1"/>
</dbReference>
<keyword evidence="8" id="KW-1185">Reference proteome</keyword>
<keyword evidence="3" id="KW-0862">Zinc</keyword>
<dbReference type="InterPro" id="IPR002893">
    <property type="entry name" value="Znf_MYND"/>
</dbReference>
<evidence type="ECO:0000313" key="7">
    <source>
        <dbReference type="EMBL" id="CAH0367437.1"/>
    </source>
</evidence>
<keyword evidence="5" id="KW-0175">Coiled coil</keyword>
<dbReference type="Proteomes" id="UP000789595">
    <property type="component" value="Unassembled WGS sequence"/>
</dbReference>
<name>A0A8J2SF67_9STRA</name>
<keyword evidence="2 4" id="KW-0863">Zinc-finger</keyword>
<organism evidence="7 8">
    <name type="scientific">Pelagomonas calceolata</name>
    <dbReference type="NCBI Taxonomy" id="35677"/>
    <lineage>
        <taxon>Eukaryota</taxon>
        <taxon>Sar</taxon>
        <taxon>Stramenopiles</taxon>
        <taxon>Ochrophyta</taxon>
        <taxon>Pelagophyceae</taxon>
        <taxon>Pelagomonadales</taxon>
        <taxon>Pelagomonadaceae</taxon>
        <taxon>Pelagomonas</taxon>
    </lineage>
</organism>
<evidence type="ECO:0000256" key="3">
    <source>
        <dbReference type="ARBA" id="ARBA00022833"/>
    </source>
</evidence>
<evidence type="ECO:0000256" key="4">
    <source>
        <dbReference type="PROSITE-ProRule" id="PRU00134"/>
    </source>
</evidence>
<proteinExistence type="predicted"/>
<evidence type="ECO:0000256" key="2">
    <source>
        <dbReference type="ARBA" id="ARBA00022771"/>
    </source>
</evidence>
<feature type="coiled-coil region" evidence="5">
    <location>
        <begin position="4"/>
        <end position="31"/>
    </location>
</feature>
<feature type="domain" description="MYND-type" evidence="6">
    <location>
        <begin position="63"/>
        <end position="103"/>
    </location>
</feature>
<keyword evidence="1" id="KW-0479">Metal-binding</keyword>
<dbReference type="AlphaFoldDB" id="A0A8J2SF67"/>
<evidence type="ECO:0000313" key="8">
    <source>
        <dbReference type="Proteomes" id="UP000789595"/>
    </source>
</evidence>
<dbReference type="Pfam" id="PF01753">
    <property type="entry name" value="zf-MYND"/>
    <property type="match status" value="1"/>
</dbReference>
<sequence length="405" mass="44497">MASARDAASKLEQSRAAVRRLNQDLEDMGLDTKMTHYVAGQPFTAEMPEDTLVRVGALMTPKCGGCGRVDEQRAFLKCAGCKVTLYCSRACQKKDWKTHKPNCKSIRRLRKSEAPTTADGAYTFEGLAFLYQEHAMSKVQGSKMMEFAHTEQATGRRSGLWPPLWNLKGRAGPISGRREVLAAAGLPGVPDILNNPPDALKAPPNDAGATALRAGGHWQELQLRHFGPTAPSGVAASSWEDMYERCREASRQHPLRWIEGFVLRPFVNRFVWFRLPGKSGLHQPNQKLLDRIAFDGPVLRLDQAAYERAHAGTEFGNPAPEVPYGPCSIAAPQGQDYFTIEQFACALHAYYFRTLKPDGSPAKNMGFPQKPGGGDFFAIGRIAPVDDALVKGASYPDAVYGCTWV</sequence>
<evidence type="ECO:0000256" key="5">
    <source>
        <dbReference type="SAM" id="Coils"/>
    </source>
</evidence>
<dbReference type="OrthoDB" id="46564at2759"/>
<evidence type="ECO:0000256" key="1">
    <source>
        <dbReference type="ARBA" id="ARBA00022723"/>
    </source>
</evidence>
<evidence type="ECO:0000259" key="6">
    <source>
        <dbReference type="PROSITE" id="PS50865"/>
    </source>
</evidence>
<protein>
    <recommendedName>
        <fullName evidence="6">MYND-type domain-containing protein</fullName>
    </recommendedName>
</protein>
<accession>A0A8J2SF67</accession>
<comment type="caution">
    <text evidence="7">The sequence shown here is derived from an EMBL/GenBank/DDBJ whole genome shotgun (WGS) entry which is preliminary data.</text>
</comment>
<gene>
    <name evidence="7" type="ORF">PECAL_2P04580</name>
</gene>